<evidence type="ECO:0000256" key="5">
    <source>
        <dbReference type="ARBA" id="ARBA00022989"/>
    </source>
</evidence>
<reference evidence="9 10" key="1">
    <citation type="submission" date="2022-12" db="EMBL/GenBank/DDBJ databases">
        <title>Chromosome-level genome of Tegillarca granosa.</title>
        <authorList>
            <person name="Kim J."/>
        </authorList>
    </citation>
    <scope>NUCLEOTIDE SEQUENCE [LARGE SCALE GENOMIC DNA]</scope>
    <source>
        <strain evidence="9">Teg-2019</strain>
        <tissue evidence="9">Adductor muscle</tissue>
    </source>
</reference>
<keyword evidence="5 7" id="KW-1133">Transmembrane helix</keyword>
<evidence type="ECO:0000256" key="2">
    <source>
        <dbReference type="ARBA" id="ARBA00010992"/>
    </source>
</evidence>
<feature type="transmembrane region" description="Helical" evidence="7">
    <location>
        <begin position="82"/>
        <end position="100"/>
    </location>
</feature>
<dbReference type="PANTHER" id="PTHR48020:SF12">
    <property type="entry name" value="PROTON MYO-INOSITOL COTRANSPORTER"/>
    <property type="match status" value="1"/>
</dbReference>
<feature type="transmembrane region" description="Helical" evidence="7">
    <location>
        <begin position="715"/>
        <end position="740"/>
    </location>
</feature>
<dbReference type="InterPro" id="IPR020846">
    <property type="entry name" value="MFS_dom"/>
</dbReference>
<dbReference type="PROSITE" id="PS00217">
    <property type="entry name" value="SUGAR_TRANSPORT_2"/>
    <property type="match status" value="1"/>
</dbReference>
<feature type="transmembrane region" description="Helical" evidence="7">
    <location>
        <begin position="12"/>
        <end position="29"/>
    </location>
</feature>
<evidence type="ECO:0000313" key="10">
    <source>
        <dbReference type="Proteomes" id="UP001217089"/>
    </source>
</evidence>
<evidence type="ECO:0000256" key="4">
    <source>
        <dbReference type="ARBA" id="ARBA00022692"/>
    </source>
</evidence>
<keyword evidence="10" id="KW-1185">Reference proteome</keyword>
<dbReference type="SUPFAM" id="SSF103473">
    <property type="entry name" value="MFS general substrate transporter"/>
    <property type="match status" value="3"/>
</dbReference>
<dbReference type="NCBIfam" id="TIGR00879">
    <property type="entry name" value="SP"/>
    <property type="match status" value="1"/>
</dbReference>
<proteinExistence type="inferred from homology"/>
<evidence type="ECO:0000313" key="9">
    <source>
        <dbReference type="EMBL" id="KAJ8301771.1"/>
    </source>
</evidence>
<dbReference type="Proteomes" id="UP001217089">
    <property type="component" value="Unassembled WGS sequence"/>
</dbReference>
<comment type="similarity">
    <text evidence="2">Belongs to the major facilitator superfamily. Sugar transporter (TC 2.A.1.1) family.</text>
</comment>
<feature type="transmembrane region" description="Helical" evidence="7">
    <location>
        <begin position="169"/>
        <end position="191"/>
    </location>
</feature>
<feature type="domain" description="Major facilitator superfamily (MFS) profile" evidence="8">
    <location>
        <begin position="591"/>
        <end position="928"/>
    </location>
</feature>
<dbReference type="InterPro" id="IPR005828">
    <property type="entry name" value="MFS_sugar_transport-like"/>
</dbReference>
<feature type="transmembrane region" description="Helical" evidence="7">
    <location>
        <begin position="889"/>
        <end position="910"/>
    </location>
</feature>
<evidence type="ECO:0000256" key="6">
    <source>
        <dbReference type="ARBA" id="ARBA00023136"/>
    </source>
</evidence>
<dbReference type="InterPro" id="IPR050814">
    <property type="entry name" value="Myo-inositol_Transporter"/>
</dbReference>
<keyword evidence="4 7" id="KW-0812">Transmembrane</keyword>
<feature type="transmembrane region" description="Helical" evidence="7">
    <location>
        <begin position="438"/>
        <end position="457"/>
    </location>
</feature>
<feature type="transmembrane region" description="Helical" evidence="7">
    <location>
        <begin position="324"/>
        <end position="344"/>
    </location>
</feature>
<dbReference type="PROSITE" id="PS00216">
    <property type="entry name" value="SUGAR_TRANSPORT_1"/>
    <property type="match status" value="3"/>
</dbReference>
<feature type="transmembrane region" description="Helical" evidence="7">
    <location>
        <begin position="294"/>
        <end position="317"/>
    </location>
</feature>
<feature type="transmembrane region" description="Helical" evidence="7">
    <location>
        <begin position="258"/>
        <end position="282"/>
    </location>
</feature>
<gene>
    <name evidence="9" type="ORF">KUTeg_020758</name>
</gene>
<feature type="transmembrane region" description="Helical" evidence="7">
    <location>
        <begin position="681"/>
        <end position="703"/>
    </location>
</feature>
<dbReference type="Gene3D" id="1.20.1250.20">
    <property type="entry name" value="MFS general substrate transporter like domains"/>
    <property type="match status" value="4"/>
</dbReference>
<evidence type="ECO:0000256" key="3">
    <source>
        <dbReference type="ARBA" id="ARBA00022448"/>
    </source>
</evidence>
<feature type="transmembrane region" description="Helical" evidence="7">
    <location>
        <begin position="509"/>
        <end position="527"/>
    </location>
</feature>
<feature type="transmembrane region" description="Helical" evidence="7">
    <location>
        <begin position="140"/>
        <end position="163"/>
    </location>
</feature>
<feature type="transmembrane region" description="Helical" evidence="7">
    <location>
        <begin position="586"/>
        <end position="604"/>
    </location>
</feature>
<dbReference type="Pfam" id="PF00083">
    <property type="entry name" value="Sugar_tr"/>
    <property type="match status" value="4"/>
</dbReference>
<dbReference type="InterPro" id="IPR036259">
    <property type="entry name" value="MFS_trans_sf"/>
</dbReference>
<sequence>MTMEDGSGSKLYVIFLTCFATIGGLLFGYDTGIVSGSMLLIRDVYNLSTIWQELIVSATIGAAALFSLVAGVLSDRLGRKTVIMFASFVFTIGAVVMAAANGKAMLLGGRIIVGIGIGFASMSVPVYVAEVAPAHIRGALVTLNQLFITIGIVISSVIAGAFSENKENGWRYMLGLAGIPSVIQFLGFFFLPESPRYLVARGDEDKARACLEKVRGTKEIDHELKEIIETVEENRQYASANSFSIFYRMMTTQPVRSALFLGCLMQLFQQLCGINTVIYYSASILRMSGFPSELAIWLVCVPNAVNFLCTFIGIWLVEKAGRRILTLLSFVGIIIALVILAVGFQLSDIHSPDVIFKEASDNCSSYSVCQPCINDKKCGFCYEDGPNLNGSCLPVFEKHPERYAYLANTTFRCDKTNYDKDSSSRSYVWADNYCPTDYTWMAVLGLALFVMGFAPGLGPNPWTVNSEIYPMWARGTGTSIATAVNWICNLIVSLTFLTLTETITSYGTFYLFAGISFIGMVVMFVLLPETKDKTLEEVEELFMSASYKAKHKAKVNTNGMDNKGYENEKDKQKLKMTRFQDSSSKYYVVSLSCFTAIGGLLFGYDTGIVSGSMLLIRDVYNLSTIWQELIVSATIGAAALFSLIAGDLSDRLGRKTVIMFASFVFTIGAVVMAAANGKEMLLGGRIIVGSGIGFASMCVPIYIAEVAPPDIRGTLVTINQYMLGLSGIPSIVQFIGFFFLPESPRYYSASILRMAGFPSELAIWLVCIPNGVNFLTCQSCITDKSCGYCFINGEESSSGSCLPVWEDHPERYAYSEHFNGTFRCNETNYNAAPEDRKYIWADSFCPSDYTWMVLLGLAMFVMAFAPGIGPNGWTINSEIYPLWARGTGMALATAINWVANLAVSLTFLTLTENITTYGINILILTTSQ</sequence>
<feature type="transmembrane region" description="Helical" evidence="7">
    <location>
        <begin position="657"/>
        <end position="675"/>
    </location>
</feature>
<keyword evidence="6 7" id="KW-0472">Membrane</keyword>
<dbReference type="InterPro" id="IPR003663">
    <property type="entry name" value="Sugar/inositol_transpt"/>
</dbReference>
<feature type="transmembrane region" description="Helical" evidence="7">
    <location>
        <begin position="624"/>
        <end position="645"/>
    </location>
</feature>
<feature type="transmembrane region" description="Helical" evidence="7">
    <location>
        <begin position="106"/>
        <end position="128"/>
    </location>
</feature>
<evidence type="ECO:0000259" key="8">
    <source>
        <dbReference type="PROSITE" id="PS50850"/>
    </source>
</evidence>
<comment type="caution">
    <text evidence="9">The sequence shown here is derived from an EMBL/GenBank/DDBJ whole genome shotgun (WGS) entry which is preliminary data.</text>
</comment>
<name>A0ABQ9EBJ5_TEGGR</name>
<feature type="transmembrane region" description="Helical" evidence="7">
    <location>
        <begin position="849"/>
        <end position="869"/>
    </location>
</feature>
<dbReference type="PANTHER" id="PTHR48020">
    <property type="entry name" value="PROTON MYO-INOSITOL COTRANSPORTER"/>
    <property type="match status" value="1"/>
</dbReference>
<feature type="transmembrane region" description="Helical" evidence="7">
    <location>
        <begin position="746"/>
        <end position="766"/>
    </location>
</feature>
<dbReference type="PRINTS" id="PR00171">
    <property type="entry name" value="SUGRTRNSPORT"/>
</dbReference>
<feature type="transmembrane region" description="Helical" evidence="7">
    <location>
        <begin position="478"/>
        <end position="497"/>
    </location>
</feature>
<accession>A0ABQ9EBJ5</accession>
<feature type="domain" description="Major facilitator superfamily (MFS) profile" evidence="8">
    <location>
        <begin position="16"/>
        <end position="531"/>
    </location>
</feature>
<comment type="subcellular location">
    <subcellularLocation>
        <location evidence="1">Membrane</location>
        <topology evidence="1">Multi-pass membrane protein</topology>
    </subcellularLocation>
</comment>
<protein>
    <recommendedName>
        <fullName evidence="8">Major facilitator superfamily (MFS) profile domain-containing protein</fullName>
    </recommendedName>
</protein>
<dbReference type="EMBL" id="JARBDR010000918">
    <property type="protein sequence ID" value="KAJ8301771.1"/>
    <property type="molecule type" value="Genomic_DNA"/>
</dbReference>
<organism evidence="9 10">
    <name type="scientific">Tegillarca granosa</name>
    <name type="common">Malaysian cockle</name>
    <name type="synonym">Anadara granosa</name>
    <dbReference type="NCBI Taxonomy" id="220873"/>
    <lineage>
        <taxon>Eukaryota</taxon>
        <taxon>Metazoa</taxon>
        <taxon>Spiralia</taxon>
        <taxon>Lophotrochozoa</taxon>
        <taxon>Mollusca</taxon>
        <taxon>Bivalvia</taxon>
        <taxon>Autobranchia</taxon>
        <taxon>Pteriomorphia</taxon>
        <taxon>Arcoida</taxon>
        <taxon>Arcoidea</taxon>
        <taxon>Arcidae</taxon>
        <taxon>Tegillarca</taxon>
    </lineage>
</organism>
<evidence type="ECO:0000256" key="7">
    <source>
        <dbReference type="SAM" id="Phobius"/>
    </source>
</evidence>
<keyword evidence="3" id="KW-0813">Transport</keyword>
<dbReference type="PROSITE" id="PS50850">
    <property type="entry name" value="MFS"/>
    <property type="match status" value="2"/>
</dbReference>
<feature type="transmembrane region" description="Helical" evidence="7">
    <location>
        <begin position="49"/>
        <end position="70"/>
    </location>
</feature>
<dbReference type="InterPro" id="IPR005829">
    <property type="entry name" value="Sugar_transporter_CS"/>
</dbReference>
<evidence type="ECO:0000256" key="1">
    <source>
        <dbReference type="ARBA" id="ARBA00004141"/>
    </source>
</evidence>